<reference evidence="5 6" key="1">
    <citation type="submission" date="2022-06" db="EMBL/GenBank/DDBJ databases">
        <title>New Species of the Genus Actinoplanes, ActinopZanes ferrugineus.</title>
        <authorList>
            <person name="Ding P."/>
        </authorList>
    </citation>
    <scope>NUCLEOTIDE SEQUENCE [LARGE SCALE GENOMIC DNA]</scope>
    <source>
        <strain evidence="5 6">TRM88003</strain>
    </source>
</reference>
<dbReference type="CDD" id="cd06170">
    <property type="entry name" value="LuxR_C_like"/>
    <property type="match status" value="1"/>
</dbReference>
<dbReference type="Pfam" id="PF00196">
    <property type="entry name" value="GerE"/>
    <property type="match status" value="1"/>
</dbReference>
<dbReference type="RefSeq" id="WP_253236062.1">
    <property type="nucleotide sequence ID" value="NZ_JAMYJR010000003.1"/>
</dbReference>
<accession>A0ABT1DGK0</accession>
<proteinExistence type="predicted"/>
<dbReference type="InterPro" id="IPR000792">
    <property type="entry name" value="Tscrpt_reg_LuxR_C"/>
</dbReference>
<dbReference type="SUPFAM" id="SSF46894">
    <property type="entry name" value="C-terminal effector domain of the bipartite response regulators"/>
    <property type="match status" value="1"/>
</dbReference>
<keyword evidence="1" id="KW-0547">Nucleotide-binding</keyword>
<evidence type="ECO:0000256" key="1">
    <source>
        <dbReference type="ARBA" id="ARBA00022741"/>
    </source>
</evidence>
<protein>
    <submittedName>
        <fullName evidence="5">AAA family ATPase</fullName>
    </submittedName>
</protein>
<dbReference type="InterPro" id="IPR016032">
    <property type="entry name" value="Sig_transdc_resp-reg_C-effctor"/>
</dbReference>
<dbReference type="SUPFAM" id="SSF52540">
    <property type="entry name" value="P-loop containing nucleoside triphosphate hydrolases"/>
    <property type="match status" value="1"/>
</dbReference>
<dbReference type="InterPro" id="IPR027417">
    <property type="entry name" value="P-loop_NTPase"/>
</dbReference>
<keyword evidence="6" id="KW-1185">Reference proteome</keyword>
<evidence type="ECO:0000259" key="4">
    <source>
        <dbReference type="PROSITE" id="PS50043"/>
    </source>
</evidence>
<evidence type="ECO:0000313" key="6">
    <source>
        <dbReference type="Proteomes" id="UP001523369"/>
    </source>
</evidence>
<dbReference type="Gene3D" id="1.10.10.10">
    <property type="entry name" value="Winged helix-like DNA-binding domain superfamily/Winged helix DNA-binding domain"/>
    <property type="match status" value="1"/>
</dbReference>
<dbReference type="PRINTS" id="PR00038">
    <property type="entry name" value="HTHLUXR"/>
</dbReference>
<evidence type="ECO:0000256" key="3">
    <source>
        <dbReference type="SAM" id="MobiDB-lite"/>
    </source>
</evidence>
<evidence type="ECO:0000313" key="5">
    <source>
        <dbReference type="EMBL" id="MCO8269925.1"/>
    </source>
</evidence>
<sequence>MTDRQPRLRGRQGESATLDRLVGTVRGGHSAVLLLRGEAGIGKTALLGHLRHTAAGLRIVRAAGAESEMELAFGGLHQLCAPFLDRLDRLPGPQREALATAFGLSAGPAPNRFLVGLAVLSLLAEAADEQPLLCLVDDAQWLDRVSAQTLTFVARRLLAEPIGLVLAVREPGVDPDLRTLPQLEVGRLSDLDARGLLDSVTPGRLDEHVRDRIVAETQGNPLALLELPRGLTAAELAGGFGRPDARPLANQIELSFLRRVEALPAETRRVLLIAAAEPVGDVSLLTRTAGRLGLDPAAVAPAEAADLITVGTRVRFRHPLVRSAAYRAATPADRQAVHAGLADATDPAADPDRRAWHRAQATTSPDEAVAAELEQSAGRAQARGGVAAAAAFLERSAELSPDAERRGARALAAARAKHQAGAYDAALALLDAAELSPLDERGRAESGLLRGQITFASRSAGAGLPLLLRAAKQLEPVDAGLAHETYRDALYAAMTAGRLPTGAQVLDVARAARGAPPPAVPLLEGSAAMVTDGYAAGAPIVRAALTRFRAEPMGLGWLPLACRMSHNVWDFEAWSELSARLVDQARATGDLSILPSALLLRLSNRVFAGELGLAESLAVEAVTIGEATGSRFFAQYASMVLEPHRGREAPTRAVLEPIMRDPVLRGEGKVMSATQWALAVLNNGLGRYEEAYAAAERGCAHPEEFGLAISSTVELVEAAARSGRPAEASEGARLITEMAEAAGTDWALGTAAGAQAQVSSGATADRLYREALGRLEQTEVRTALARTRLLYGEWLRREGRRTDARRQLGLAYESLSHMGAEAFADRARRELQATGETVRRRAVATHAALTAQEAQIARLAGEGLTNPEIGAQLFISPHTVEWHLRKVFTKLGITSRREIRGLAATA</sequence>
<feature type="domain" description="HTH luxR-type" evidence="4">
    <location>
        <begin position="842"/>
        <end position="906"/>
    </location>
</feature>
<dbReference type="Proteomes" id="UP001523369">
    <property type="component" value="Unassembled WGS sequence"/>
</dbReference>
<dbReference type="PANTHER" id="PTHR16305">
    <property type="entry name" value="TESTICULAR SOLUBLE ADENYLYL CYCLASE"/>
    <property type="match status" value="1"/>
</dbReference>
<dbReference type="Pfam" id="PF13191">
    <property type="entry name" value="AAA_16"/>
    <property type="match status" value="1"/>
</dbReference>
<gene>
    <name evidence="5" type="ORF">M1L60_04880</name>
</gene>
<dbReference type="SMART" id="SM00421">
    <property type="entry name" value="HTH_LUXR"/>
    <property type="match status" value="1"/>
</dbReference>
<dbReference type="PROSITE" id="PS50043">
    <property type="entry name" value="HTH_LUXR_2"/>
    <property type="match status" value="1"/>
</dbReference>
<feature type="region of interest" description="Disordered" evidence="3">
    <location>
        <begin position="337"/>
        <end position="367"/>
    </location>
</feature>
<dbReference type="EMBL" id="JAMYJR010000003">
    <property type="protein sequence ID" value="MCO8269925.1"/>
    <property type="molecule type" value="Genomic_DNA"/>
</dbReference>
<organism evidence="5 6">
    <name type="scientific">Paractinoplanes aksuensis</name>
    <dbReference type="NCBI Taxonomy" id="2939490"/>
    <lineage>
        <taxon>Bacteria</taxon>
        <taxon>Bacillati</taxon>
        <taxon>Actinomycetota</taxon>
        <taxon>Actinomycetes</taxon>
        <taxon>Micromonosporales</taxon>
        <taxon>Micromonosporaceae</taxon>
        <taxon>Paractinoplanes</taxon>
    </lineage>
</organism>
<dbReference type="PANTHER" id="PTHR16305:SF35">
    <property type="entry name" value="TRANSCRIPTIONAL ACTIVATOR DOMAIN"/>
    <property type="match status" value="1"/>
</dbReference>
<dbReference type="InterPro" id="IPR041664">
    <property type="entry name" value="AAA_16"/>
</dbReference>
<dbReference type="InterPro" id="IPR036388">
    <property type="entry name" value="WH-like_DNA-bd_sf"/>
</dbReference>
<evidence type="ECO:0000256" key="2">
    <source>
        <dbReference type="ARBA" id="ARBA00022840"/>
    </source>
</evidence>
<keyword evidence="2" id="KW-0067">ATP-binding</keyword>
<comment type="caution">
    <text evidence="5">The sequence shown here is derived from an EMBL/GenBank/DDBJ whole genome shotgun (WGS) entry which is preliminary data.</text>
</comment>
<name>A0ABT1DGK0_9ACTN</name>